<dbReference type="PRINTS" id="PR00364">
    <property type="entry name" value="DISEASERSIST"/>
</dbReference>
<sequence>MDPSGATAIGPCYDAAKWAASPISCRIKYFKELRHNVRVLEEKTNELVAMESDARKRLRMEEEKRRQPLELVNRWLNNVEKANTQVTNIIKSYKGLGNNFFSNLYSRLKLAKRVVDQIQEVDKLLGKRFLDGLALDTPITDKPTILFDEPSFPGQSTVEKKINEIMELVMNPEIAIIGVHGMGGIGKTYILKKVNDKVAGTKQFSQIIWVTVSKDVGGIKKLQNRIAQQLGEHFANELLKCEDEMIRASMLAEKLKQTEKFFLILDDLWEEISLKKVGIPEPSGGGNCMNCKIVLTTRFLSVCDFIRTHAIVEVKKLSEEEAWNLFKAMTGNQVLEHEEVEHVAREVVHQCGGLPLAIITVGPVMRRMRYTKEWRHTLKKLKSSKVEIKGPDGDVFQLLSFSYNNLKGDQVKKCFLYCAFYPEDHLIQPRELIEYWMAEGYLEEENREWGHQGGRGAEIDEGYRILQEIKDASLLETVQEGEVEYVRLHDLVRDLAVRIMREEFRYVTKAGMELTRLPELAWEKVRKISLMRNEIEVLPNFQLNCPNLSTFLLPRNPLSQTYPFRSWRRQYPPVHFPNSFFSQMPALRVLDMSHCNIEEVPSSISDLSRLRALYLQLSDLVKLPSLEKLQELQVLNLRYTAIQELHGLGALVNLRFLDLSYTSELRHIDQADSISNLTFLEDVRVHGCKFFTEDSPMNSTCIQQMRYLKRLEKVEMSFRSYESFIEAIMHIQWNTLKTFNIQLSPPSSHEVSFIPDSEGKVVCIYNLDICSYMSTFSLPANVEGLLFSGCTIPQLFQLPCIKKLRYLKKLRVEGSSVLGDCPMVGLDIEPYSLASLETLKLVCIQGLKGGLFSGISRNGCLMNLKFFFVDNCKCLKNLFSSNILQQLKNIEVIKATLCFDLEEILSSTDEDCQKDDCDTITTTEVVLPKLHTLYLWCLPSLQSISKKTWVCDSLQTVAIFECPGLRELPFGKLPSLENIYGDCDWWDALHWDNPKSKTLLQPSFAARNVFDHDVLGIGDFN</sequence>
<dbReference type="InterPro" id="IPR042197">
    <property type="entry name" value="Apaf_helical"/>
</dbReference>
<dbReference type="InterPro" id="IPR002182">
    <property type="entry name" value="NB-ARC"/>
</dbReference>
<evidence type="ECO:0008006" key="12">
    <source>
        <dbReference type="Google" id="ProtNLM"/>
    </source>
</evidence>
<dbReference type="SUPFAM" id="SSF52058">
    <property type="entry name" value="L domain-like"/>
    <property type="match status" value="1"/>
</dbReference>
<dbReference type="Gene3D" id="1.10.10.10">
    <property type="entry name" value="Winged helix-like DNA-binding domain superfamily/Winged helix DNA-binding domain"/>
    <property type="match status" value="1"/>
</dbReference>
<dbReference type="Pfam" id="PF23598">
    <property type="entry name" value="LRR_14"/>
    <property type="match status" value="1"/>
</dbReference>
<feature type="domain" description="Disease resistance protein winged helix" evidence="8">
    <location>
        <begin position="421"/>
        <end position="496"/>
    </location>
</feature>
<dbReference type="InterPro" id="IPR055414">
    <property type="entry name" value="LRR_R13L4/SHOC2-like"/>
</dbReference>
<evidence type="ECO:0000259" key="7">
    <source>
        <dbReference type="Pfam" id="PF23247"/>
    </source>
</evidence>
<evidence type="ECO:0000259" key="6">
    <source>
        <dbReference type="Pfam" id="PF00931"/>
    </source>
</evidence>
<dbReference type="SUPFAM" id="SSF52540">
    <property type="entry name" value="P-loop containing nucleoside triphosphate hydrolases"/>
    <property type="match status" value="1"/>
</dbReference>
<comment type="caution">
    <text evidence="10">The sequence shown here is derived from an EMBL/GenBank/DDBJ whole genome shotgun (WGS) entry which is preliminary data.</text>
</comment>
<dbReference type="InterPro" id="IPR057135">
    <property type="entry name" value="At4g27190-like_LRR"/>
</dbReference>
<dbReference type="GO" id="GO:0006952">
    <property type="term" value="P:defense response"/>
    <property type="evidence" value="ECO:0007669"/>
    <property type="project" value="UniProtKB-KW"/>
</dbReference>
<organism evidence="10 11">
    <name type="scientific">Stephania japonica</name>
    <dbReference type="NCBI Taxonomy" id="461633"/>
    <lineage>
        <taxon>Eukaryota</taxon>
        <taxon>Viridiplantae</taxon>
        <taxon>Streptophyta</taxon>
        <taxon>Embryophyta</taxon>
        <taxon>Tracheophyta</taxon>
        <taxon>Spermatophyta</taxon>
        <taxon>Magnoliopsida</taxon>
        <taxon>Ranunculales</taxon>
        <taxon>Menispermaceae</taxon>
        <taxon>Menispermoideae</taxon>
        <taxon>Cissampelideae</taxon>
        <taxon>Stephania</taxon>
    </lineage>
</organism>
<name>A0AAP0E1W7_9MAGN</name>
<evidence type="ECO:0000256" key="5">
    <source>
        <dbReference type="ARBA" id="ARBA00022840"/>
    </source>
</evidence>
<keyword evidence="2" id="KW-0433">Leucine-rich repeat</keyword>
<dbReference type="Pfam" id="PF23559">
    <property type="entry name" value="WHD_DRP"/>
    <property type="match status" value="1"/>
</dbReference>
<dbReference type="InterPro" id="IPR050905">
    <property type="entry name" value="Plant_NBS-LRR"/>
</dbReference>
<feature type="domain" description="NB-ARC" evidence="6">
    <location>
        <begin position="159"/>
        <end position="332"/>
    </location>
</feature>
<evidence type="ECO:0000256" key="1">
    <source>
        <dbReference type="ARBA" id="ARBA00008894"/>
    </source>
</evidence>
<keyword evidence="3" id="KW-0677">Repeat</keyword>
<keyword evidence="5" id="KW-0547">Nucleotide-binding</keyword>
<dbReference type="InterPro" id="IPR058922">
    <property type="entry name" value="WHD_DRP"/>
</dbReference>
<accession>A0AAP0E1W7</accession>
<dbReference type="Pfam" id="PF23247">
    <property type="entry name" value="LRR_RPS2"/>
    <property type="match status" value="1"/>
</dbReference>
<dbReference type="EMBL" id="JBBNAE010000011">
    <property type="protein sequence ID" value="KAK9085091.1"/>
    <property type="molecule type" value="Genomic_DNA"/>
</dbReference>
<dbReference type="InterPro" id="IPR027417">
    <property type="entry name" value="P-loop_NTPase"/>
</dbReference>
<dbReference type="Pfam" id="PF00931">
    <property type="entry name" value="NB-ARC"/>
    <property type="match status" value="1"/>
</dbReference>
<feature type="domain" description="Disease resistance protein At4g27190-like leucine-rich repeats" evidence="7">
    <location>
        <begin position="858"/>
        <end position="968"/>
    </location>
</feature>
<evidence type="ECO:0000256" key="2">
    <source>
        <dbReference type="ARBA" id="ARBA00022614"/>
    </source>
</evidence>
<dbReference type="FunFam" id="1.10.8.430:FF:000003">
    <property type="entry name" value="Probable disease resistance protein At5g66910"/>
    <property type="match status" value="1"/>
</dbReference>
<keyword evidence="11" id="KW-1185">Reference proteome</keyword>
<dbReference type="GO" id="GO:0005524">
    <property type="term" value="F:ATP binding"/>
    <property type="evidence" value="ECO:0007669"/>
    <property type="project" value="UniProtKB-KW"/>
</dbReference>
<comment type="similarity">
    <text evidence="1">Belongs to the disease resistance NB-LRR family.</text>
</comment>
<evidence type="ECO:0000256" key="4">
    <source>
        <dbReference type="ARBA" id="ARBA00022821"/>
    </source>
</evidence>
<dbReference type="SMART" id="SM00369">
    <property type="entry name" value="LRR_TYP"/>
    <property type="match status" value="2"/>
</dbReference>
<dbReference type="Proteomes" id="UP001417504">
    <property type="component" value="Unassembled WGS sequence"/>
</dbReference>
<dbReference type="FunFam" id="3.40.50.300:FF:001091">
    <property type="entry name" value="Probable disease resistance protein At1g61300"/>
    <property type="match status" value="1"/>
</dbReference>
<evidence type="ECO:0000313" key="11">
    <source>
        <dbReference type="Proteomes" id="UP001417504"/>
    </source>
</evidence>
<dbReference type="Gene3D" id="3.80.10.10">
    <property type="entry name" value="Ribonuclease Inhibitor"/>
    <property type="match status" value="2"/>
</dbReference>
<dbReference type="Gene3D" id="3.40.50.300">
    <property type="entry name" value="P-loop containing nucleotide triphosphate hydrolases"/>
    <property type="match status" value="1"/>
</dbReference>
<keyword evidence="5" id="KW-0067">ATP-binding</keyword>
<dbReference type="PANTHER" id="PTHR33463:SF204">
    <property type="entry name" value="NB-ARC DOMAIN-CONTAINING PROTEIN"/>
    <property type="match status" value="1"/>
</dbReference>
<dbReference type="PANTHER" id="PTHR33463">
    <property type="entry name" value="NB-ARC DOMAIN-CONTAINING PROTEIN-RELATED"/>
    <property type="match status" value="1"/>
</dbReference>
<gene>
    <name evidence="10" type="ORF">Sjap_025502</name>
</gene>
<feature type="domain" description="Disease resistance R13L4/SHOC-2-like LRR" evidence="9">
    <location>
        <begin position="582"/>
        <end position="729"/>
    </location>
</feature>
<reference evidence="10 11" key="1">
    <citation type="submission" date="2024-01" db="EMBL/GenBank/DDBJ databases">
        <title>Genome assemblies of Stephania.</title>
        <authorList>
            <person name="Yang L."/>
        </authorList>
    </citation>
    <scope>NUCLEOTIDE SEQUENCE [LARGE SCALE GENOMIC DNA]</scope>
    <source>
        <strain evidence="10">QJT</strain>
        <tissue evidence="10">Leaf</tissue>
    </source>
</reference>
<dbReference type="AlphaFoldDB" id="A0AAP0E1W7"/>
<evidence type="ECO:0000256" key="3">
    <source>
        <dbReference type="ARBA" id="ARBA00022737"/>
    </source>
</evidence>
<dbReference type="Gene3D" id="1.10.8.430">
    <property type="entry name" value="Helical domain of apoptotic protease-activating factors"/>
    <property type="match status" value="1"/>
</dbReference>
<dbReference type="InterPro" id="IPR036388">
    <property type="entry name" value="WH-like_DNA-bd_sf"/>
</dbReference>
<proteinExistence type="inferred from homology"/>
<protein>
    <recommendedName>
        <fullName evidence="12">NB-ARC domain-containing protein</fullName>
    </recommendedName>
</protein>
<evidence type="ECO:0000259" key="8">
    <source>
        <dbReference type="Pfam" id="PF23559"/>
    </source>
</evidence>
<evidence type="ECO:0000313" key="10">
    <source>
        <dbReference type="EMBL" id="KAK9085091.1"/>
    </source>
</evidence>
<dbReference type="FunFam" id="1.10.10.10:FF:000322">
    <property type="entry name" value="Probable disease resistance protein At1g63360"/>
    <property type="match status" value="1"/>
</dbReference>
<dbReference type="InterPro" id="IPR003591">
    <property type="entry name" value="Leu-rich_rpt_typical-subtyp"/>
</dbReference>
<dbReference type="InterPro" id="IPR032675">
    <property type="entry name" value="LRR_dom_sf"/>
</dbReference>
<dbReference type="GO" id="GO:0043531">
    <property type="term" value="F:ADP binding"/>
    <property type="evidence" value="ECO:0007669"/>
    <property type="project" value="InterPro"/>
</dbReference>
<keyword evidence="4" id="KW-0611">Plant defense</keyword>
<evidence type="ECO:0000259" key="9">
    <source>
        <dbReference type="Pfam" id="PF23598"/>
    </source>
</evidence>